<evidence type="ECO:0000313" key="2">
    <source>
        <dbReference type="EMBL" id="MCG6503325.1"/>
    </source>
</evidence>
<feature type="chain" id="PRO_5046584368" evidence="1">
    <location>
        <begin position="22"/>
        <end position="259"/>
    </location>
</feature>
<dbReference type="EMBL" id="JAKOOW010000007">
    <property type="protein sequence ID" value="MCG6503325.1"/>
    <property type="molecule type" value="Genomic_DNA"/>
</dbReference>
<organism evidence="2 3">
    <name type="scientific">Kingella pumchi</name>
    <dbReference type="NCBI Taxonomy" id="2779506"/>
    <lineage>
        <taxon>Bacteria</taxon>
        <taxon>Pseudomonadati</taxon>
        <taxon>Pseudomonadota</taxon>
        <taxon>Betaproteobacteria</taxon>
        <taxon>Neisseriales</taxon>
        <taxon>Neisseriaceae</taxon>
        <taxon>Kingella</taxon>
    </lineage>
</organism>
<dbReference type="Gene3D" id="3.90.640.20">
    <property type="entry name" value="Heat-shock cognate protein, ATPase"/>
    <property type="match status" value="1"/>
</dbReference>
<dbReference type="Proteomes" id="UP001298424">
    <property type="component" value="Unassembled WGS sequence"/>
</dbReference>
<dbReference type="InterPro" id="IPR037126">
    <property type="entry name" value="PdaC/RsiV-like_sf"/>
</dbReference>
<name>A0ABS9NKJ9_9NEIS</name>
<evidence type="ECO:0000313" key="3">
    <source>
        <dbReference type="Proteomes" id="UP001298424"/>
    </source>
</evidence>
<evidence type="ECO:0000256" key="1">
    <source>
        <dbReference type="SAM" id="SignalP"/>
    </source>
</evidence>
<keyword evidence="1" id="KW-0732">Signal</keyword>
<sequence>MLPSRLSLLLAASLLLPTALAAPRPQSYTTKVSRCFNQDTCQEIELERLNTNNPKLNRWADNFLKNVWEIPALDCRSLRAWLRKNADKDDPECVQYLNGSTTLYGETTHYAVIRHASSYFTCNTMHDYGRLDYHVIHRSTGKPLWLRDIVIKGRLARLYRLQKQAWIRTMKTGSYDGYPMTDEQIREHLHYSPFRPSNNWHFNRDSLIFQFQAYQLGGYDTGKPFVRIGLAELRGIIKPEILREAQSYRGQRAPDQSKP</sequence>
<proteinExistence type="predicted"/>
<keyword evidence="3" id="KW-1185">Reference proteome</keyword>
<gene>
    <name evidence="2" type="ORF">MB824_02280</name>
</gene>
<reference evidence="2 3" key="1">
    <citation type="submission" date="2022-02" db="EMBL/GenBank/DDBJ databases">
        <title>Genome sequence data of Kingella unionensis sp. nov. strain CICC 24913 (CCUG 75125).</title>
        <authorList>
            <person name="Xiao M."/>
        </authorList>
    </citation>
    <scope>NUCLEOTIDE SEQUENCE [LARGE SCALE GENOMIC DNA]</scope>
    <source>
        <strain evidence="2 3">CICC 24913</strain>
    </source>
</reference>
<dbReference type="RefSeq" id="WP_238745596.1">
    <property type="nucleotide sequence ID" value="NZ_JAKOOW010000007.1"/>
</dbReference>
<accession>A0ABS9NKJ9</accession>
<comment type="caution">
    <text evidence="2">The sequence shown here is derived from an EMBL/GenBank/DDBJ whole genome shotgun (WGS) entry which is preliminary data.</text>
</comment>
<feature type="signal peptide" evidence="1">
    <location>
        <begin position="1"/>
        <end position="21"/>
    </location>
</feature>
<protein>
    <submittedName>
        <fullName evidence="2">RsiV family protein</fullName>
    </submittedName>
</protein>